<gene>
    <name evidence="2" type="ORF">OM075_14230</name>
</gene>
<dbReference type="Proteomes" id="UP001209229">
    <property type="component" value="Unassembled WGS sequence"/>
</dbReference>
<organism evidence="2 3">
    <name type="scientific">Plebeiibacterium sediminum</name>
    <dbReference type="NCBI Taxonomy" id="2992112"/>
    <lineage>
        <taxon>Bacteria</taxon>
        <taxon>Pseudomonadati</taxon>
        <taxon>Bacteroidota</taxon>
        <taxon>Bacteroidia</taxon>
        <taxon>Marinilabiliales</taxon>
        <taxon>Marinilabiliaceae</taxon>
        <taxon>Plebeiibacterium</taxon>
    </lineage>
</organism>
<evidence type="ECO:0000313" key="2">
    <source>
        <dbReference type="EMBL" id="MCW3787629.1"/>
    </source>
</evidence>
<proteinExistence type="predicted"/>
<evidence type="ECO:0000256" key="1">
    <source>
        <dbReference type="SAM" id="SignalP"/>
    </source>
</evidence>
<evidence type="ECO:0000313" key="3">
    <source>
        <dbReference type="Proteomes" id="UP001209229"/>
    </source>
</evidence>
<name>A0AAE3M6E6_9BACT</name>
<protein>
    <submittedName>
        <fullName evidence="2">Uncharacterized protein</fullName>
    </submittedName>
</protein>
<feature type="chain" id="PRO_5042153461" evidence="1">
    <location>
        <begin position="26"/>
        <end position="123"/>
    </location>
</feature>
<feature type="signal peptide" evidence="1">
    <location>
        <begin position="1"/>
        <end position="25"/>
    </location>
</feature>
<keyword evidence="3" id="KW-1185">Reference proteome</keyword>
<dbReference type="EMBL" id="JAPDPJ010000033">
    <property type="protein sequence ID" value="MCW3787629.1"/>
    <property type="molecule type" value="Genomic_DNA"/>
</dbReference>
<dbReference type="RefSeq" id="WP_301191194.1">
    <property type="nucleotide sequence ID" value="NZ_JAPDPJ010000033.1"/>
</dbReference>
<comment type="caution">
    <text evidence="2">The sequence shown here is derived from an EMBL/GenBank/DDBJ whole genome shotgun (WGS) entry which is preliminary data.</text>
</comment>
<dbReference type="AlphaFoldDB" id="A0AAE3M6E6"/>
<sequence length="123" mass="14076">MKRLISFWGLLALIISVTFNSCDKADDNDKVDICDVSNPAEDIPWLKNAIDDVKEDEYAYYVKAVYNGATVFYYGNCNPVVDYISIVQNCDGDNLGFTNEFYDDLTDISVIWKHENSKCDFQE</sequence>
<keyword evidence="1" id="KW-0732">Signal</keyword>
<accession>A0AAE3M6E6</accession>
<reference evidence="2" key="1">
    <citation type="submission" date="2022-10" db="EMBL/GenBank/DDBJ databases">
        <authorList>
            <person name="Yu W.X."/>
        </authorList>
    </citation>
    <scope>NUCLEOTIDE SEQUENCE</scope>
    <source>
        <strain evidence="2">AAT</strain>
    </source>
</reference>